<keyword evidence="1" id="KW-0472">Membrane</keyword>
<feature type="transmembrane region" description="Helical" evidence="1">
    <location>
        <begin position="79"/>
        <end position="102"/>
    </location>
</feature>
<evidence type="ECO:0000313" key="3">
    <source>
        <dbReference type="EMBL" id="GAD58042.1"/>
    </source>
</evidence>
<keyword evidence="1" id="KW-0812">Transmembrane</keyword>
<dbReference type="GO" id="GO:0016020">
    <property type="term" value="C:membrane"/>
    <property type="evidence" value="ECO:0007669"/>
    <property type="project" value="TreeGrafter"/>
</dbReference>
<evidence type="ECO:0000259" key="2">
    <source>
        <dbReference type="Pfam" id="PF19040"/>
    </source>
</evidence>
<dbReference type="InterPro" id="IPR050879">
    <property type="entry name" value="Acyltransferase_3"/>
</dbReference>
<comment type="caution">
    <text evidence="3">The sequence shown here is derived from an EMBL/GenBank/DDBJ whole genome shotgun (WGS) entry which is preliminary data.</text>
</comment>
<keyword evidence="1" id="KW-1133">Transmembrane helix</keyword>
<dbReference type="Proteomes" id="UP000016569">
    <property type="component" value="Unassembled WGS sequence"/>
</dbReference>
<dbReference type="AlphaFoldDB" id="A0A8E0KLS7"/>
<protein>
    <submittedName>
        <fullName evidence="3">Acyltransferase 3</fullName>
    </submittedName>
</protein>
<gene>
    <name evidence="3" type="ORF">MBEBAB_0292</name>
</gene>
<dbReference type="PANTHER" id="PTHR23028">
    <property type="entry name" value="ACETYLTRANSFERASE"/>
    <property type="match status" value="1"/>
</dbReference>
<name>A0A8E0KLS7_9CAUL</name>
<dbReference type="RefSeq" id="WP_021696138.1">
    <property type="nucleotide sequence ID" value="NZ_BATC01000003.1"/>
</dbReference>
<dbReference type="GO" id="GO:0016746">
    <property type="term" value="F:acyltransferase activity"/>
    <property type="evidence" value="ECO:0007669"/>
    <property type="project" value="UniProtKB-KW"/>
</dbReference>
<dbReference type="Pfam" id="PF19040">
    <property type="entry name" value="SGNH"/>
    <property type="match status" value="1"/>
</dbReference>
<dbReference type="InterPro" id="IPR043968">
    <property type="entry name" value="SGNH"/>
</dbReference>
<feature type="transmembrane region" description="Helical" evidence="1">
    <location>
        <begin position="57"/>
        <end position="73"/>
    </location>
</feature>
<dbReference type="GO" id="GO:0009103">
    <property type="term" value="P:lipopolysaccharide biosynthetic process"/>
    <property type="evidence" value="ECO:0007669"/>
    <property type="project" value="TreeGrafter"/>
</dbReference>
<keyword evidence="3" id="KW-0012">Acyltransferase</keyword>
<proteinExistence type="predicted"/>
<organism evidence="3 4">
    <name type="scientific">Brevundimonas abyssalis TAR-001</name>
    <dbReference type="NCBI Taxonomy" id="1391729"/>
    <lineage>
        <taxon>Bacteria</taxon>
        <taxon>Pseudomonadati</taxon>
        <taxon>Pseudomonadota</taxon>
        <taxon>Alphaproteobacteria</taxon>
        <taxon>Caulobacterales</taxon>
        <taxon>Caulobacteraceae</taxon>
        <taxon>Brevundimonas</taxon>
    </lineage>
</organism>
<evidence type="ECO:0000313" key="4">
    <source>
        <dbReference type="Proteomes" id="UP000016569"/>
    </source>
</evidence>
<dbReference type="EMBL" id="BATC01000003">
    <property type="protein sequence ID" value="GAD58042.1"/>
    <property type="molecule type" value="Genomic_DNA"/>
</dbReference>
<dbReference type="PANTHER" id="PTHR23028:SF53">
    <property type="entry name" value="ACYL_TRANSF_3 DOMAIN-CONTAINING PROTEIN"/>
    <property type="match status" value="1"/>
</dbReference>
<evidence type="ECO:0000256" key="1">
    <source>
        <dbReference type="SAM" id="Phobius"/>
    </source>
</evidence>
<accession>A0A8E0KLS7</accession>
<dbReference type="OrthoDB" id="9767863at2"/>
<keyword evidence="3" id="KW-0808">Transferase</keyword>
<feature type="domain" description="SGNH" evidence="2">
    <location>
        <begin position="190"/>
        <end position="406"/>
    </location>
</feature>
<keyword evidence="4" id="KW-1185">Reference proteome</keyword>
<reference evidence="4" key="1">
    <citation type="journal article" date="2013" name="Genome Announc.">
        <title>Draft Genome Sequence of the Dimorphic Prosthecate Bacterium Brevundimonas abyssalis TAR-001T.</title>
        <authorList>
            <person name="Tsubouchi T."/>
            <person name="Nishi S."/>
            <person name="Usui K."/>
            <person name="Shimane Y."/>
            <person name="Takaki Y."/>
            <person name="Maruyama T."/>
            <person name="Hatada Y."/>
        </authorList>
    </citation>
    <scope>NUCLEOTIDE SEQUENCE [LARGE SCALE GENOMIC DNA]</scope>
    <source>
        <strain evidence="4">TAR-001</strain>
    </source>
</reference>
<sequence length="421" mass="46089">MSCGFLLQVSTVFPGYAALWPTLGAAMVLIGGLGASRFGVARLLGSRPFTWLGDRSYGLYLWHWPILLAYLAISERTVATPLAGLVIMGASVLAADLTLRFIEGPTRYLSDAKPWRILIAGAAAVAVAGGVAVGWIGYTKFQARAEWARLADAEAYPGAAAFGRDIPEAPVTPGPFTVRADRPELYDNGCHQSETGTATPNCVYGDPDAPYTLAVVGGSHVTQWFPALQGAVEGSEWKLMIFTKSACLFRETPEPHEPPSCAVWNRNVMAELERLRPDAIFTTTTRGEYAADEIAPGYVDRWRELEALGIPIVGMRDTPWFQFDVAECVERFGRDAARCSRARTDLLSPENPTLQVTEIEGLYPLDFSRFFCDETTCPAVMGNVMVYHDTHHFGSTYARSLAPMLRDELMPVLDRIAGRNP</sequence>
<feature type="transmembrane region" description="Helical" evidence="1">
    <location>
        <begin position="114"/>
        <end position="138"/>
    </location>
</feature>